<gene>
    <name evidence="2" type="ORF">GYMLUDRAFT_243114</name>
</gene>
<accession>A0A0D0C1G9</accession>
<evidence type="ECO:0000313" key="3">
    <source>
        <dbReference type="Proteomes" id="UP000053593"/>
    </source>
</evidence>
<dbReference type="OrthoDB" id="264354at2759"/>
<sequence>MCGSFSPKIKTPLASLCLATYQAPEGLTGLETEDSFARNAALRDQSLEEEEGDGETETLDTHKVDEDPSYPLLWKTRLVPNTDGIAIPRGMRATVIVTAVDEPVDNAASELTLQQDNATLKARRNVEKNFTVIYLPPDLRCRTIPFVTLLWSIRAFRSGREVHDAYTVLPRFYMIWVCRIDGRAVDRLDKSRQRWRTEGVSGFDVAVGCEARAAVACQGDFYGQLYGVVIPTLVGGVVELYITLHESRYRCPENSGIPMTKRNGWTHSNPIAATRGVIGRGLTVVIIPPAVILYDIDDRFPVDNKLSG</sequence>
<dbReference type="HOGENOM" id="CLU_903305_0_0_1"/>
<feature type="compositionally biased region" description="Acidic residues" evidence="1">
    <location>
        <begin position="47"/>
        <end position="58"/>
    </location>
</feature>
<dbReference type="Proteomes" id="UP000053593">
    <property type="component" value="Unassembled WGS sequence"/>
</dbReference>
<name>A0A0D0C1G9_9AGAR</name>
<protein>
    <submittedName>
        <fullName evidence="2">Uncharacterized protein</fullName>
    </submittedName>
</protein>
<evidence type="ECO:0000313" key="2">
    <source>
        <dbReference type="EMBL" id="KIK61961.1"/>
    </source>
</evidence>
<dbReference type="AlphaFoldDB" id="A0A0D0C1G9"/>
<feature type="region of interest" description="Disordered" evidence="1">
    <location>
        <begin position="43"/>
        <end position="64"/>
    </location>
</feature>
<dbReference type="EMBL" id="KN834769">
    <property type="protein sequence ID" value="KIK61961.1"/>
    <property type="molecule type" value="Genomic_DNA"/>
</dbReference>
<evidence type="ECO:0000256" key="1">
    <source>
        <dbReference type="SAM" id="MobiDB-lite"/>
    </source>
</evidence>
<reference evidence="2 3" key="1">
    <citation type="submission" date="2014-04" db="EMBL/GenBank/DDBJ databases">
        <title>Evolutionary Origins and Diversification of the Mycorrhizal Mutualists.</title>
        <authorList>
            <consortium name="DOE Joint Genome Institute"/>
            <consortium name="Mycorrhizal Genomics Consortium"/>
            <person name="Kohler A."/>
            <person name="Kuo A."/>
            <person name="Nagy L.G."/>
            <person name="Floudas D."/>
            <person name="Copeland A."/>
            <person name="Barry K.W."/>
            <person name="Cichocki N."/>
            <person name="Veneault-Fourrey C."/>
            <person name="LaButti K."/>
            <person name="Lindquist E.A."/>
            <person name="Lipzen A."/>
            <person name="Lundell T."/>
            <person name="Morin E."/>
            <person name="Murat C."/>
            <person name="Riley R."/>
            <person name="Ohm R."/>
            <person name="Sun H."/>
            <person name="Tunlid A."/>
            <person name="Henrissat B."/>
            <person name="Grigoriev I.V."/>
            <person name="Hibbett D.S."/>
            <person name="Martin F."/>
        </authorList>
    </citation>
    <scope>NUCLEOTIDE SEQUENCE [LARGE SCALE GENOMIC DNA]</scope>
    <source>
        <strain evidence="2 3">FD-317 M1</strain>
    </source>
</reference>
<proteinExistence type="predicted"/>
<keyword evidence="3" id="KW-1185">Reference proteome</keyword>
<organism evidence="2 3">
    <name type="scientific">Collybiopsis luxurians FD-317 M1</name>
    <dbReference type="NCBI Taxonomy" id="944289"/>
    <lineage>
        <taxon>Eukaryota</taxon>
        <taxon>Fungi</taxon>
        <taxon>Dikarya</taxon>
        <taxon>Basidiomycota</taxon>
        <taxon>Agaricomycotina</taxon>
        <taxon>Agaricomycetes</taxon>
        <taxon>Agaricomycetidae</taxon>
        <taxon>Agaricales</taxon>
        <taxon>Marasmiineae</taxon>
        <taxon>Omphalotaceae</taxon>
        <taxon>Collybiopsis</taxon>
        <taxon>Collybiopsis luxurians</taxon>
    </lineage>
</organism>